<comment type="similarity">
    <text evidence="1 4">Belongs to the DNA mismatch repair MutL/HexB family.</text>
</comment>
<dbReference type="InterPro" id="IPR036890">
    <property type="entry name" value="HATPase_C_sf"/>
</dbReference>
<dbReference type="InterPro" id="IPR042120">
    <property type="entry name" value="MutL_C_dimsub"/>
</dbReference>
<comment type="caution">
    <text evidence="7">The sequence shown here is derived from an EMBL/GenBank/DDBJ whole genome shotgun (WGS) entry which is preliminary data.</text>
</comment>
<comment type="function">
    <text evidence="4">This protein is involved in the repair of mismatches in DNA. It is required for dam-dependent methyl-directed DNA mismatch repair. May act as a 'molecular matchmaker', a protein that promotes the formation of a stable complex between two or more DNA-binding proteins in an ATP-dependent manner without itself being part of a final effector complex.</text>
</comment>
<dbReference type="Gene3D" id="3.30.1370.100">
    <property type="entry name" value="MutL, C-terminal domain, regulatory subdomain"/>
    <property type="match status" value="1"/>
</dbReference>
<dbReference type="GO" id="GO:0030983">
    <property type="term" value="F:mismatched DNA binding"/>
    <property type="evidence" value="ECO:0007669"/>
    <property type="project" value="InterPro"/>
</dbReference>
<dbReference type="Gene3D" id="3.30.1540.20">
    <property type="entry name" value="MutL, C-terminal domain, dimerisation subdomain"/>
    <property type="match status" value="1"/>
</dbReference>
<proteinExistence type="inferred from homology"/>
<dbReference type="STRING" id="1423731.FC81_GL000298"/>
<dbReference type="HAMAP" id="MF_00149">
    <property type="entry name" value="DNA_mis_repair"/>
    <property type="match status" value="1"/>
</dbReference>
<dbReference type="GO" id="GO:0005524">
    <property type="term" value="F:ATP binding"/>
    <property type="evidence" value="ECO:0007669"/>
    <property type="project" value="InterPro"/>
</dbReference>
<evidence type="ECO:0000313" key="8">
    <source>
        <dbReference type="Proteomes" id="UP000051621"/>
    </source>
</evidence>
<dbReference type="Pfam" id="PF08676">
    <property type="entry name" value="MutL_C"/>
    <property type="match status" value="1"/>
</dbReference>
<keyword evidence="3 4" id="KW-0234">DNA repair</keyword>
<feature type="domain" description="DNA mismatch repair protein S5" evidence="6">
    <location>
        <begin position="209"/>
        <end position="327"/>
    </location>
</feature>
<dbReference type="InterPro" id="IPR014762">
    <property type="entry name" value="DNA_mismatch_repair_CS"/>
</dbReference>
<evidence type="ECO:0000259" key="6">
    <source>
        <dbReference type="SMART" id="SM01340"/>
    </source>
</evidence>
<dbReference type="SUPFAM" id="SSF118116">
    <property type="entry name" value="DNA mismatch repair protein MutL"/>
    <property type="match status" value="1"/>
</dbReference>
<dbReference type="InterPro" id="IPR020667">
    <property type="entry name" value="DNA_mismatch_repair_MutL"/>
</dbReference>
<dbReference type="SMART" id="SM00853">
    <property type="entry name" value="MutL_C"/>
    <property type="match status" value="1"/>
</dbReference>
<accession>A0A0R1M4L9</accession>
<dbReference type="GO" id="GO:0006298">
    <property type="term" value="P:mismatch repair"/>
    <property type="evidence" value="ECO:0007669"/>
    <property type="project" value="UniProtKB-UniRule"/>
</dbReference>
<dbReference type="FunFam" id="3.30.1370.100:FF:000004">
    <property type="entry name" value="DNA mismatch repair endonuclease MutL"/>
    <property type="match status" value="1"/>
</dbReference>
<dbReference type="RefSeq" id="WP_057742384.1">
    <property type="nucleotide sequence ID" value="NZ_AZEF01000007.1"/>
</dbReference>
<dbReference type="InterPro" id="IPR014721">
    <property type="entry name" value="Ribsml_uS5_D2-typ_fold_subgr"/>
</dbReference>
<reference evidence="7 8" key="1">
    <citation type="journal article" date="2015" name="Genome Announc.">
        <title>Expanding the biotechnology potential of lactobacilli through comparative genomics of 213 strains and associated genera.</title>
        <authorList>
            <person name="Sun Z."/>
            <person name="Harris H.M."/>
            <person name="McCann A."/>
            <person name="Guo C."/>
            <person name="Argimon S."/>
            <person name="Zhang W."/>
            <person name="Yang X."/>
            <person name="Jeffery I.B."/>
            <person name="Cooney J.C."/>
            <person name="Kagawa T.F."/>
            <person name="Liu W."/>
            <person name="Song Y."/>
            <person name="Salvetti E."/>
            <person name="Wrobel A."/>
            <person name="Rasinkangas P."/>
            <person name="Parkhill J."/>
            <person name="Rea M.C."/>
            <person name="O'Sullivan O."/>
            <person name="Ritari J."/>
            <person name="Douillard F.P."/>
            <person name="Paul Ross R."/>
            <person name="Yang R."/>
            <person name="Briner A.E."/>
            <person name="Felis G.E."/>
            <person name="de Vos W.M."/>
            <person name="Barrangou R."/>
            <person name="Klaenhammer T.R."/>
            <person name="Caufield P.W."/>
            <person name="Cui Y."/>
            <person name="Zhang H."/>
            <person name="O'Toole P.W."/>
        </authorList>
    </citation>
    <scope>NUCLEOTIDE SEQUENCE [LARGE SCALE GENOMIC DNA]</scope>
    <source>
        <strain evidence="7 8">DSM 19910</strain>
    </source>
</reference>
<dbReference type="InterPro" id="IPR002099">
    <property type="entry name" value="MutL/Mlh/PMS"/>
</dbReference>
<dbReference type="CDD" id="cd16926">
    <property type="entry name" value="HATPase_MutL-MLH-PMS-like"/>
    <property type="match status" value="1"/>
</dbReference>
<keyword evidence="2 4" id="KW-0227">DNA damage</keyword>
<dbReference type="CDD" id="cd00782">
    <property type="entry name" value="MutL_Trans"/>
    <property type="match status" value="1"/>
</dbReference>
<dbReference type="PANTHER" id="PTHR10073">
    <property type="entry name" value="DNA MISMATCH REPAIR PROTEIN MLH, PMS, MUTL"/>
    <property type="match status" value="1"/>
</dbReference>
<dbReference type="Gene3D" id="3.30.230.10">
    <property type="match status" value="1"/>
</dbReference>
<sequence>MPKIKELEEVLADQIAAGEVVERPASVVKELVENAIDAKSTQIDIVVAEAGLKQIKVIDNGEGIPANEVELAFRRHSTSKITSRDDLFRIKTLGFRGEALPSIASVADVSLETKTADAVSGVLLHVKGGEQLEKKSSVRPQGTEIIVNDLFYNTPARLKYLKSLQTELAAISDIVNRLALSHNNIAISLTNNGRVLLQTVGNGDVQQTISAIYGVKNARQMIAFNGKDLDFKIRGYVSLPKLTRATKSYISLLLNGRYIKNFQLSNAIIRGYGSKLMVGRYPVAVVDMTLDPLLVDVNVHPTKQQVRISKEEQLAQLLTKSVYDRIAQENLIPDALKNLNQKTRKDVNIDQLQIDLNESSRSYYHDKKRVISPPAERVTSSEENLDTKYNEGEINNHAAKQAIIENVDESTPTVTVVKDKNDLKNQSLAAWDEKYLKAATQPVEEQMNPLHLVDQTEQAKGQRQAEKRFPELTYVGQMHGTYLFAESQDGLYIIDQHAAQERCKYEYYRKKIGEVNSSQQDLLVPIVLDYMTSDALVINENLSKFKQLGIELEEFGPNSYIIRHHPTWFQEGQEEETIRELIDYVLKDGKIDVATYREKTAIMMSCKRSIKANHHLDDKQAKALLEQLKKCENPFNCPHGRPVLVHFTNSDMEHMFKRIQDPHQSLREQS</sequence>
<dbReference type="PANTHER" id="PTHR10073:SF12">
    <property type="entry name" value="DNA MISMATCH REPAIR PROTEIN MLH1"/>
    <property type="match status" value="1"/>
</dbReference>
<dbReference type="GO" id="GO:0140664">
    <property type="term" value="F:ATP-dependent DNA damage sensor activity"/>
    <property type="evidence" value="ECO:0007669"/>
    <property type="project" value="InterPro"/>
</dbReference>
<dbReference type="PATRIC" id="fig|1423731.3.peg.307"/>
<dbReference type="GO" id="GO:0032300">
    <property type="term" value="C:mismatch repair complex"/>
    <property type="evidence" value="ECO:0007669"/>
    <property type="project" value="InterPro"/>
</dbReference>
<dbReference type="EMBL" id="AZEF01000007">
    <property type="protein sequence ID" value="KRL03031.1"/>
    <property type="molecule type" value="Genomic_DNA"/>
</dbReference>
<dbReference type="InterPro" id="IPR020568">
    <property type="entry name" value="Ribosomal_Su5_D2-typ_SF"/>
</dbReference>
<dbReference type="SUPFAM" id="SSF55874">
    <property type="entry name" value="ATPase domain of HSP90 chaperone/DNA topoisomerase II/histidine kinase"/>
    <property type="match status" value="1"/>
</dbReference>
<dbReference type="SMART" id="SM01340">
    <property type="entry name" value="DNA_mis_repair"/>
    <property type="match status" value="1"/>
</dbReference>
<dbReference type="OrthoDB" id="9763467at2"/>
<evidence type="ECO:0000256" key="1">
    <source>
        <dbReference type="ARBA" id="ARBA00006082"/>
    </source>
</evidence>
<dbReference type="InterPro" id="IPR013507">
    <property type="entry name" value="DNA_mismatch_S5_2-like"/>
</dbReference>
<protein>
    <recommendedName>
        <fullName evidence="4">DNA mismatch repair protein MutL</fullName>
    </recommendedName>
</protein>
<dbReference type="Proteomes" id="UP000051621">
    <property type="component" value="Unassembled WGS sequence"/>
</dbReference>
<keyword evidence="8" id="KW-1185">Reference proteome</keyword>
<feature type="domain" description="MutL C-terminal dimerisation" evidence="5">
    <location>
        <begin position="474"/>
        <end position="616"/>
    </location>
</feature>
<dbReference type="PROSITE" id="PS00058">
    <property type="entry name" value="DNA_MISMATCH_REPAIR_1"/>
    <property type="match status" value="1"/>
</dbReference>
<dbReference type="NCBIfam" id="TIGR00585">
    <property type="entry name" value="mutl"/>
    <property type="match status" value="1"/>
</dbReference>
<gene>
    <name evidence="4" type="primary">mutL</name>
    <name evidence="7" type="ORF">FC81_GL000298</name>
</gene>
<dbReference type="AlphaFoldDB" id="A0A0R1M4L9"/>
<evidence type="ECO:0000256" key="4">
    <source>
        <dbReference type="HAMAP-Rule" id="MF_00149"/>
    </source>
</evidence>
<organism evidence="7 8">
    <name type="scientific">Liquorilactobacillus capillatus DSM 19910</name>
    <dbReference type="NCBI Taxonomy" id="1423731"/>
    <lineage>
        <taxon>Bacteria</taxon>
        <taxon>Bacillati</taxon>
        <taxon>Bacillota</taxon>
        <taxon>Bacilli</taxon>
        <taxon>Lactobacillales</taxon>
        <taxon>Lactobacillaceae</taxon>
        <taxon>Liquorilactobacillus</taxon>
    </lineage>
</organism>
<dbReference type="Pfam" id="PF01119">
    <property type="entry name" value="DNA_mis_repair"/>
    <property type="match status" value="1"/>
</dbReference>
<evidence type="ECO:0000313" key="7">
    <source>
        <dbReference type="EMBL" id="KRL03031.1"/>
    </source>
</evidence>
<dbReference type="GO" id="GO:0016887">
    <property type="term" value="F:ATP hydrolysis activity"/>
    <property type="evidence" value="ECO:0007669"/>
    <property type="project" value="InterPro"/>
</dbReference>
<dbReference type="InterPro" id="IPR037198">
    <property type="entry name" value="MutL_C_sf"/>
</dbReference>
<dbReference type="SUPFAM" id="SSF54211">
    <property type="entry name" value="Ribosomal protein S5 domain 2-like"/>
    <property type="match status" value="1"/>
</dbReference>
<evidence type="ECO:0000256" key="2">
    <source>
        <dbReference type="ARBA" id="ARBA00022763"/>
    </source>
</evidence>
<name>A0A0R1M4L9_9LACO</name>
<dbReference type="Gene3D" id="3.30.565.10">
    <property type="entry name" value="Histidine kinase-like ATPase, C-terminal domain"/>
    <property type="match status" value="1"/>
</dbReference>
<dbReference type="NCBIfam" id="NF000950">
    <property type="entry name" value="PRK00095.1-3"/>
    <property type="match status" value="1"/>
</dbReference>
<evidence type="ECO:0000259" key="5">
    <source>
        <dbReference type="SMART" id="SM00853"/>
    </source>
</evidence>
<dbReference type="InterPro" id="IPR014790">
    <property type="entry name" value="MutL_C"/>
</dbReference>
<dbReference type="InterPro" id="IPR038973">
    <property type="entry name" value="MutL/Mlh/Pms-like"/>
</dbReference>
<dbReference type="InterPro" id="IPR042121">
    <property type="entry name" value="MutL_C_regsub"/>
</dbReference>
<dbReference type="Pfam" id="PF13589">
    <property type="entry name" value="HATPase_c_3"/>
    <property type="match status" value="1"/>
</dbReference>
<evidence type="ECO:0000256" key="3">
    <source>
        <dbReference type="ARBA" id="ARBA00023204"/>
    </source>
</evidence>
<dbReference type="FunFam" id="3.30.565.10:FF:000003">
    <property type="entry name" value="DNA mismatch repair endonuclease MutL"/>
    <property type="match status" value="1"/>
</dbReference>